<dbReference type="InterPro" id="IPR038765">
    <property type="entry name" value="Papain-like_cys_pep_sf"/>
</dbReference>
<organism evidence="3">
    <name type="scientific">mine drainage metagenome</name>
    <dbReference type="NCBI Taxonomy" id="410659"/>
    <lineage>
        <taxon>unclassified sequences</taxon>
        <taxon>metagenomes</taxon>
        <taxon>ecological metagenomes</taxon>
    </lineage>
</organism>
<evidence type="ECO:0000259" key="2">
    <source>
        <dbReference type="Pfam" id="PF12969"/>
    </source>
</evidence>
<comment type="caution">
    <text evidence="3">The sequence shown here is derived from an EMBL/GenBank/DDBJ whole genome shotgun (WGS) entry which is preliminary data.</text>
</comment>
<dbReference type="Gene3D" id="2.60.120.1130">
    <property type="match status" value="1"/>
</dbReference>
<sequence length="690" mass="78998">MNTLKTTFILLTAFLCSVNSIIAQDKTPVRFGKIKIEDFDVKAPAFDSAANAVVVADWGNSEFAANTTDLTISLQFTKKTRIKILNKNGFDAATVNIYLYTSTTGSAAEKLESLKAYTYNIEDGKVVETKVENSSVFTERKDKHWVIKKFTFPALKEGSLIEYSYTIKSDFISNLQAWAFQGEYPCLWSEYNAGIPEFYRYVTLSQGYRPFFINKVEQSQVRFSFRERYEVSGGGGFGETGSPIHYENFDVSGSQDNHRWVMKNVPGLKPESFTTTLNNHIAKIEFQLAQIHYPNTIPRPYMSDWKKVAESFKDNDKFGVLIDKSNGWLDDNIKQIVAAAKTQEEKARNIFQYVRDNISEKNDYGIYATTTLKDVFKNKSGNVADINLLLVAMLRHEKIDANPIILSTRSRGVTNEIYPLMDRYNYVIVKALVDGRVVYLDAADSKIGFGKLPLECYNGHAREVTKDVLTPVYFYADSLKETSLTNVFIINDANGGKPLGTVTENLGYYSSLYLRNKLANMKEEQYEKEYKTSFPENVEMKNFKIDSLKNYDDPIAISYETSYSAFGDNDIVYFNPLQESIIKKNPFVAAQRFYPVEMSFTQNQTYTLTMEIPKGYVVDELPKSTRLTLNGEDGMFEYIIQKDAENIQMRVRLKINKANFTNEDYETLRDFYAFIFKKQSEQIVFKKVKS</sequence>
<feature type="domain" description="DUF3857" evidence="2">
    <location>
        <begin position="75"/>
        <end position="266"/>
    </location>
</feature>
<reference evidence="3" key="1">
    <citation type="submission" date="2016-10" db="EMBL/GenBank/DDBJ databases">
        <title>Sequence of Gallionella enrichment culture.</title>
        <authorList>
            <person name="Poehlein A."/>
            <person name="Muehling M."/>
            <person name="Daniel R."/>
        </authorList>
    </citation>
    <scope>NUCLEOTIDE SEQUENCE</scope>
</reference>
<name>A0A1J5SX65_9ZZZZ</name>
<dbReference type="Pfam" id="PF12969">
    <property type="entry name" value="DUF3857"/>
    <property type="match status" value="1"/>
</dbReference>
<feature type="domain" description="Transglutaminase-like" evidence="1">
    <location>
        <begin position="334"/>
        <end position="411"/>
    </location>
</feature>
<protein>
    <submittedName>
        <fullName evidence="3">Transglutaminase-like superfamily protein</fullName>
    </submittedName>
</protein>
<dbReference type="Gene3D" id="3.10.620.30">
    <property type="match status" value="1"/>
</dbReference>
<proteinExistence type="predicted"/>
<dbReference type="SUPFAM" id="SSF54001">
    <property type="entry name" value="Cysteine proteinases"/>
    <property type="match status" value="1"/>
</dbReference>
<evidence type="ECO:0000313" key="3">
    <source>
        <dbReference type="EMBL" id="OIR13137.1"/>
    </source>
</evidence>
<dbReference type="InterPro" id="IPR024618">
    <property type="entry name" value="DUF3857"/>
</dbReference>
<evidence type="ECO:0000259" key="1">
    <source>
        <dbReference type="Pfam" id="PF01841"/>
    </source>
</evidence>
<dbReference type="EMBL" id="MLJW01000015">
    <property type="protein sequence ID" value="OIR13137.1"/>
    <property type="molecule type" value="Genomic_DNA"/>
</dbReference>
<dbReference type="InterPro" id="IPR002931">
    <property type="entry name" value="Transglutaminase-like"/>
</dbReference>
<gene>
    <name evidence="3" type="ORF">GALL_55210</name>
</gene>
<dbReference type="Pfam" id="PF01841">
    <property type="entry name" value="Transglut_core"/>
    <property type="match status" value="1"/>
</dbReference>
<accession>A0A1J5SX65</accession>
<dbReference type="AlphaFoldDB" id="A0A1J5SX65"/>
<dbReference type="Gene3D" id="2.60.40.3140">
    <property type="match status" value="1"/>
</dbReference>